<feature type="region of interest" description="Disordered" evidence="1">
    <location>
        <begin position="580"/>
        <end position="601"/>
    </location>
</feature>
<dbReference type="PANTHER" id="PTHR33936">
    <property type="entry name" value="PROTEIN CBG17840"/>
    <property type="match status" value="1"/>
</dbReference>
<name>A0A0A9Z6G4_LYGHE</name>
<evidence type="ECO:0000313" key="2">
    <source>
        <dbReference type="EMBL" id="JAG40847.1"/>
    </source>
</evidence>
<dbReference type="EMBL" id="GBHO01002757">
    <property type="protein sequence ID" value="JAG40847.1"/>
    <property type="molecule type" value="Transcribed_RNA"/>
</dbReference>
<dbReference type="PANTHER" id="PTHR33936:SF24">
    <property type="entry name" value="C2H2-TYPE DOMAIN-CONTAINING PROTEIN"/>
    <property type="match status" value="1"/>
</dbReference>
<organism evidence="2">
    <name type="scientific">Lygus hesperus</name>
    <name type="common">Western plant bug</name>
    <dbReference type="NCBI Taxonomy" id="30085"/>
    <lineage>
        <taxon>Eukaryota</taxon>
        <taxon>Metazoa</taxon>
        <taxon>Ecdysozoa</taxon>
        <taxon>Arthropoda</taxon>
        <taxon>Hexapoda</taxon>
        <taxon>Insecta</taxon>
        <taxon>Pterygota</taxon>
        <taxon>Neoptera</taxon>
        <taxon>Paraneoptera</taxon>
        <taxon>Hemiptera</taxon>
        <taxon>Heteroptera</taxon>
        <taxon>Panheteroptera</taxon>
        <taxon>Cimicomorpha</taxon>
        <taxon>Miridae</taxon>
        <taxon>Mirini</taxon>
        <taxon>Lygus</taxon>
    </lineage>
</organism>
<evidence type="ECO:0000256" key="1">
    <source>
        <dbReference type="SAM" id="MobiDB-lite"/>
    </source>
</evidence>
<dbReference type="AlphaFoldDB" id="A0A0A9Z6G4"/>
<reference evidence="2" key="1">
    <citation type="journal article" date="2014" name="PLoS ONE">
        <title>Transcriptome-Based Identification of ABC Transporters in the Western Tarnished Plant Bug Lygus hesperus.</title>
        <authorList>
            <person name="Hull J.J."/>
            <person name="Chaney K."/>
            <person name="Geib S.M."/>
            <person name="Fabrick J.A."/>
            <person name="Brent C.S."/>
            <person name="Walsh D."/>
            <person name="Lavine L.C."/>
        </authorList>
    </citation>
    <scope>NUCLEOTIDE SEQUENCE</scope>
</reference>
<gene>
    <name evidence="2" type="ORF">CM83_49523</name>
</gene>
<protein>
    <submittedName>
        <fullName evidence="2">Capsid protein</fullName>
    </submittedName>
</protein>
<accession>A0A0A9Z6G4</accession>
<proteinExistence type="predicted"/>
<dbReference type="InterPro" id="IPR052797">
    <property type="entry name" value="RegFact_GeneExpr_CellDeath"/>
</dbReference>
<feature type="region of interest" description="Disordered" evidence="1">
    <location>
        <begin position="719"/>
        <end position="740"/>
    </location>
</feature>
<sequence>MNRSRGKHRGKGQFTWGTDFFSCLFCSYRGSRGDDISTHYAEVHSTEVRTNVLNFSTNEDFKAWKTYVLSQSKYTYEWPENKGEMRCNPTIGIAWCNQGVQHFSETPMRKIRGVCPASIRSRLHVDGTISVDYISTHLGHNHSANGTDLPDQSEVTKCFGDLESASSEELANDSDHREGDEELLNSSYSENDAEQEQLMDLFECEPSEIEQDPLVSNQMDEFKLDPVDIQCVKIEEDCIDSEPIETEDISELQNDPQLLEYESPKTDQGNSISCTLDDSDCKIKEEQPESVIIPKPPMEPNTWWVNELSSSTNSLCPNLDSSEPSVVEQQAPTALEGFKITDNLNAECNKQNTSPTPEGGNSLLLQLLRDDSLPKGSSSLNIPCEPPGAEDHNYCTNRRASERLRKKRELRKTFIDECGITDENKQKSTHKKQRNINVNILCNNRTATGTEVSHLAINKTKEISVPITMSPESTTERRSKTTCDSSRRRKEWIPQWVEKHMQTHTRSTNTDADVICNQEKPSIMYGPLTAEECTISKKQFSWGKRHIGSQTPAIFNQMWNALHTPCRVYAAIGRPKCYSNHKKKSNSSISQNQPKEPGINEQSQKAMDHCHYTKMIRKVVLDAPSVVPSSTICQPYGLILDENKYEPGTGLEHTLFDPRNPKKLKRIKMKPRVKLDTIAGRYIKQRFERFRPLYSDGKMRTMTYSFMANTIRQIMEEDPVHTEQSLDDPSLDNTPLEDGGPFRLFKKDDTTCPKEHGCEQLPDGFSTSARAPLPRFTTDENVTSENWFKKMFDKPMKAHQNEFKFQGPKSVNLLKQPGPFSSEFITGTDLL</sequence>
<reference evidence="2" key="2">
    <citation type="submission" date="2014-07" db="EMBL/GenBank/DDBJ databases">
        <authorList>
            <person name="Hull J."/>
        </authorList>
    </citation>
    <scope>NUCLEOTIDE SEQUENCE</scope>
</reference>